<dbReference type="EMBL" id="RQGM01000059">
    <property type="protein sequence ID" value="TGL82072.1"/>
    <property type="molecule type" value="Genomic_DNA"/>
</dbReference>
<name>A0A6N4QVF3_9LEPT</name>
<dbReference type="Proteomes" id="UP000297613">
    <property type="component" value="Unassembled WGS sequence"/>
</dbReference>
<proteinExistence type="predicted"/>
<accession>A0A6N4QVF3</accession>
<evidence type="ECO:0000313" key="1">
    <source>
        <dbReference type="EMBL" id="TGL82072.1"/>
    </source>
</evidence>
<organism evidence="1 2">
    <name type="scientific">Leptospira yasudae</name>
    <dbReference type="NCBI Taxonomy" id="2202201"/>
    <lineage>
        <taxon>Bacteria</taxon>
        <taxon>Pseudomonadati</taxon>
        <taxon>Spirochaetota</taxon>
        <taxon>Spirochaetia</taxon>
        <taxon>Leptospirales</taxon>
        <taxon>Leptospiraceae</taxon>
        <taxon>Leptospira</taxon>
    </lineage>
</organism>
<evidence type="ECO:0000313" key="2">
    <source>
        <dbReference type="Proteomes" id="UP000297613"/>
    </source>
</evidence>
<dbReference type="AlphaFoldDB" id="A0A6N4QVF3"/>
<sequence>MIFALEFCIKNPESILTVVPKDFEEIREKLPFRKQKEVATYWGFHPSSLQVLGRITESTVRKGYLKPFQNLYSIPVFQKAFHHLPIINEFILQFFNYALSKGWNEKWETLFLKDLSIRFPDSNFKKEDYKGAFQLYEEVKRFSPQWKIRSLEHLLGLEQEMIRKIQKNEFNGPDQPYPTPPMEKEDWIEPIDSRKELFLESRIQHNCIFSYDTRILEGKYYIYRIFFPERCTLSLFHINGDWYLDQVAAAFNKEAKAETLKKVEEWRMQNGIFVLGDAFRLGIPPDWIFAR</sequence>
<reference evidence="1 2" key="1">
    <citation type="journal article" date="2019" name="PLoS Negl. Trop. Dis.">
        <title>Revisiting the worldwide diversity of Leptospira species in the environment.</title>
        <authorList>
            <person name="Vincent A.T."/>
            <person name="Schiettekatte O."/>
            <person name="Bourhy P."/>
            <person name="Veyrier F.J."/>
            <person name="Picardeau M."/>
        </authorList>
    </citation>
    <scope>NUCLEOTIDE SEQUENCE [LARGE SCALE GENOMIC DNA]</scope>
    <source>
        <strain evidence="1 2">201702445</strain>
    </source>
</reference>
<dbReference type="RefSeq" id="WP_135568812.1">
    <property type="nucleotide sequence ID" value="NZ_RQGK01000049.1"/>
</dbReference>
<gene>
    <name evidence="1" type="ORF">EHQ83_14700</name>
</gene>
<protein>
    <submittedName>
        <fullName evidence="1">Uncharacterized protein</fullName>
    </submittedName>
</protein>
<comment type="caution">
    <text evidence="1">The sequence shown here is derived from an EMBL/GenBank/DDBJ whole genome shotgun (WGS) entry which is preliminary data.</text>
</comment>